<dbReference type="NCBIfam" id="NF008594">
    <property type="entry name" value="PRK11561.1"/>
    <property type="match status" value="1"/>
</dbReference>
<dbReference type="SUPFAM" id="SSF56645">
    <property type="entry name" value="Acyl-CoA dehydrogenase NM domain-like"/>
    <property type="match status" value="1"/>
</dbReference>
<dbReference type="Gene3D" id="1.20.140.10">
    <property type="entry name" value="Butyryl-CoA Dehydrogenase, subunit A, domain 3"/>
    <property type="match status" value="1"/>
</dbReference>
<dbReference type="Gene3D" id="6.10.250.600">
    <property type="match status" value="1"/>
</dbReference>
<keyword evidence="8" id="KW-0560">Oxidoreductase</keyword>
<keyword evidence="9" id="KW-1185">Reference proteome</keyword>
<dbReference type="EC" id="1.3.8.4" evidence="8"/>
<dbReference type="AlphaFoldDB" id="A0A853FE52"/>
<comment type="cofactor">
    <cofactor evidence="1">
        <name>FAD</name>
        <dbReference type="ChEBI" id="CHEBI:57692"/>
    </cofactor>
</comment>
<feature type="domain" description="Acyl-CoA oxidase/dehydrogenase middle" evidence="6">
    <location>
        <begin position="180"/>
        <end position="280"/>
    </location>
</feature>
<keyword evidence="3" id="KW-0285">Flavoprotein</keyword>
<dbReference type="Pfam" id="PF02770">
    <property type="entry name" value="Acyl-CoA_dh_M"/>
    <property type="match status" value="1"/>
</dbReference>
<dbReference type="OrthoDB" id="9771038at2"/>
<feature type="domain" description="Acyl-CoA dehydrogenase/oxidase C-terminal" evidence="5">
    <location>
        <begin position="290"/>
        <end position="453"/>
    </location>
</feature>
<evidence type="ECO:0000256" key="1">
    <source>
        <dbReference type="ARBA" id="ARBA00001974"/>
    </source>
</evidence>
<evidence type="ECO:0000313" key="8">
    <source>
        <dbReference type="EMBL" id="NYT38343.1"/>
    </source>
</evidence>
<evidence type="ECO:0000256" key="2">
    <source>
        <dbReference type="ARBA" id="ARBA00009347"/>
    </source>
</evidence>
<dbReference type="InterPro" id="IPR036250">
    <property type="entry name" value="AcylCo_DH-like_C"/>
</dbReference>
<comment type="caution">
    <text evidence="8">The sequence shown here is derived from an EMBL/GenBank/DDBJ whole genome shotgun (WGS) entry which is preliminary data.</text>
</comment>
<protein>
    <submittedName>
        <fullName evidence="8">Isovaleryl-CoA dehydrogenase</fullName>
        <ecNumber evidence="8">1.3.8.4</ecNumber>
    </submittedName>
</protein>
<dbReference type="InterPro" id="IPR009100">
    <property type="entry name" value="AcylCoA_DH/oxidase_NM_dom_sf"/>
</dbReference>
<dbReference type="PANTHER" id="PTHR42707:SF3">
    <property type="entry name" value="ACYL-COA DEHYDROGENASE AIDB-RELATED"/>
    <property type="match status" value="1"/>
</dbReference>
<dbReference type="InterPro" id="IPR052904">
    <property type="entry name" value="Acyl-CoA_dehydrogenase-like"/>
</dbReference>
<dbReference type="InterPro" id="IPR009075">
    <property type="entry name" value="AcylCo_DH/oxidase_C"/>
</dbReference>
<evidence type="ECO:0000256" key="4">
    <source>
        <dbReference type="ARBA" id="ARBA00022827"/>
    </source>
</evidence>
<evidence type="ECO:0000256" key="3">
    <source>
        <dbReference type="ARBA" id="ARBA00022630"/>
    </source>
</evidence>
<dbReference type="GO" id="GO:0008470">
    <property type="term" value="F:3-methylbutanoyl-CoA dehydrogenase activity"/>
    <property type="evidence" value="ECO:0007669"/>
    <property type="project" value="UniProtKB-EC"/>
</dbReference>
<dbReference type="InterPro" id="IPR041504">
    <property type="entry name" value="AidB_N"/>
</dbReference>
<dbReference type="InterPro" id="IPR006089">
    <property type="entry name" value="Acyl-CoA_DH_CS"/>
</dbReference>
<accession>A0A853FE52</accession>
<evidence type="ECO:0000259" key="7">
    <source>
        <dbReference type="Pfam" id="PF18158"/>
    </source>
</evidence>
<feature type="domain" description="Adaptive response protein AidB N-terminal" evidence="7">
    <location>
        <begin position="10"/>
        <end position="164"/>
    </location>
</feature>
<name>A0A853FE52_9BURK</name>
<dbReference type="PANTHER" id="PTHR42707">
    <property type="entry name" value="ACYL-COA DEHYDROGENASE"/>
    <property type="match status" value="1"/>
</dbReference>
<sequence>MSWITHTVSNQPPELGDYNLFDTDVALAEGVRREGADARAASALSAYGEALGRRECLELAHQANRCGPELEAYDRQGRRVDRVHFHPAWHHFMAMAFGQGMHCSAWSGPGPGAQVARAAAYLVHGQIEAGSLCPTTMTSAAIPVLRNEPIFDTLRGFLYSRHFDGRDMPLKDKLSMTIGMGMTEKQGGSDLRANTTRATPLAMGGRGGHYRITGHKWFFSAPTSDAHLVLARTADGEDAGFSCFFVPRWVDGDRNAIHLQRLKDKLGNRSNASAEAEFQDALGVLVGEPGKGIATLVRMASYTRLDCVLGSAALLRQALVQALHHARHRTAFGKPLADQPLMQTVLADLALESEAATVLALRLARAFDAEAATDAGAEEDEALVDLALRRILTPAAKFWICKRAVGGIAECMEVLGGNGYIENGPLARPYREAPVNAIWEGSGNIMCLDVLRACAREPHAVRALMGLLDRVFTQRPALRERLRPLAAHLARGGDVSPHARAIAQELVLLTQASLLMQHAPSLVADAFIDTRFDRMGGLFGTAPCDDESARALIARAWPQ</sequence>
<dbReference type="Gene3D" id="2.40.110.20">
    <property type="match status" value="1"/>
</dbReference>
<dbReference type="EMBL" id="JACCEW010000005">
    <property type="protein sequence ID" value="NYT38343.1"/>
    <property type="molecule type" value="Genomic_DNA"/>
</dbReference>
<dbReference type="Pfam" id="PF00441">
    <property type="entry name" value="Acyl-CoA_dh_1"/>
    <property type="match status" value="1"/>
</dbReference>
<gene>
    <name evidence="8" type="ORF">H0A68_15775</name>
</gene>
<dbReference type="Pfam" id="PF18158">
    <property type="entry name" value="AidB_N"/>
    <property type="match status" value="1"/>
</dbReference>
<dbReference type="Proteomes" id="UP000580517">
    <property type="component" value="Unassembled WGS sequence"/>
</dbReference>
<dbReference type="RefSeq" id="WP_129970272.1">
    <property type="nucleotide sequence ID" value="NZ_JACCEW010000005.1"/>
</dbReference>
<keyword evidence="4" id="KW-0274">FAD</keyword>
<comment type="similarity">
    <text evidence="2">Belongs to the acyl-CoA dehydrogenase family.</text>
</comment>
<dbReference type="InterPro" id="IPR006091">
    <property type="entry name" value="Acyl-CoA_Oxase/DH_mid-dom"/>
</dbReference>
<evidence type="ECO:0000313" key="9">
    <source>
        <dbReference type="Proteomes" id="UP000580517"/>
    </source>
</evidence>
<evidence type="ECO:0000259" key="5">
    <source>
        <dbReference type="Pfam" id="PF00441"/>
    </source>
</evidence>
<organism evidence="8 9">
    <name type="scientific">Allopusillimonas soli</name>
    <dbReference type="NCBI Taxonomy" id="659016"/>
    <lineage>
        <taxon>Bacteria</taxon>
        <taxon>Pseudomonadati</taxon>
        <taxon>Pseudomonadota</taxon>
        <taxon>Betaproteobacteria</taxon>
        <taxon>Burkholderiales</taxon>
        <taxon>Alcaligenaceae</taxon>
        <taxon>Allopusillimonas</taxon>
    </lineage>
</organism>
<evidence type="ECO:0000259" key="6">
    <source>
        <dbReference type="Pfam" id="PF02770"/>
    </source>
</evidence>
<dbReference type="PROSITE" id="PS00073">
    <property type="entry name" value="ACYL_COA_DH_2"/>
    <property type="match status" value="1"/>
</dbReference>
<proteinExistence type="inferred from homology"/>
<dbReference type="SUPFAM" id="SSF47203">
    <property type="entry name" value="Acyl-CoA dehydrogenase C-terminal domain-like"/>
    <property type="match status" value="1"/>
</dbReference>
<reference evidence="8 9" key="1">
    <citation type="submission" date="2020-07" db="EMBL/GenBank/DDBJ databases">
        <title>Taxonomic revisions and descriptions of new bacterial species based on genomic comparisons in the high-G+C-content subgroup of the family Alcaligenaceae.</title>
        <authorList>
            <person name="Szabo A."/>
            <person name="Felfoldi T."/>
        </authorList>
    </citation>
    <scope>NUCLEOTIDE SEQUENCE [LARGE SCALE GENOMIC DNA]</scope>
    <source>
        <strain evidence="8 9">DSM 25264</strain>
    </source>
</reference>